<protein>
    <submittedName>
        <fullName evidence="2">Uncharacterized protein</fullName>
    </submittedName>
</protein>
<sequence>MGEDSTELTRIRHPSIRRLDYRCKPNPDRGGTMSVTAPTHPTLLSIEQADKAIRFTERGKRHGGLVSTIQPGNPEALQRAIDMVNEFGGPNAWKVEEVEATA</sequence>
<gene>
    <name evidence="2" type="primary">10</name>
    <name evidence="2" type="ORF">SEA_FIREMAN_10</name>
</gene>
<feature type="region of interest" description="Disordered" evidence="1">
    <location>
        <begin position="20"/>
        <end position="39"/>
    </location>
</feature>
<dbReference type="GeneID" id="55011680"/>
<evidence type="ECO:0000313" key="2">
    <source>
        <dbReference type="EMBL" id="QBI98094.2"/>
    </source>
</evidence>
<dbReference type="KEGG" id="vg:55011680"/>
<proteinExistence type="predicted"/>
<keyword evidence="3" id="KW-1185">Reference proteome</keyword>
<dbReference type="RefSeq" id="YP_009820246.1">
    <property type="nucleotide sequence ID" value="NC_048165.1"/>
</dbReference>
<evidence type="ECO:0000313" key="3">
    <source>
        <dbReference type="Proteomes" id="UP000292772"/>
    </source>
</evidence>
<name>A0A481VVT8_9CAUD</name>
<organism evidence="2 3">
    <name type="scientific">Microbacterium phage Fireman</name>
    <dbReference type="NCBI Taxonomy" id="2530118"/>
    <lineage>
        <taxon>Viruses</taxon>
        <taxon>Duplodnaviria</taxon>
        <taxon>Heunggongvirae</taxon>
        <taxon>Uroviricota</taxon>
        <taxon>Caudoviricetes</taxon>
        <taxon>Hodgkinviridae</taxon>
        <taxon>Metamorphoovirus</taxon>
        <taxon>Metamorphoovirus fireman</taxon>
    </lineage>
</organism>
<dbReference type="EMBL" id="MK524510">
    <property type="protein sequence ID" value="QBI98094.2"/>
    <property type="molecule type" value="Genomic_DNA"/>
</dbReference>
<reference evidence="2 3" key="1">
    <citation type="submission" date="2019-02" db="EMBL/GenBank/DDBJ databases">
        <authorList>
            <person name="Batt M."/>
            <person name="McKinney A."/>
            <person name="Svoboda C."/>
            <person name="Garlena R.A."/>
            <person name="Russell D.A."/>
            <person name="Pope W.H."/>
            <person name="Jacobs-Sera D."/>
            <person name="Hatfull G.F."/>
        </authorList>
    </citation>
    <scope>NUCLEOTIDE SEQUENCE [LARGE SCALE GENOMIC DNA]</scope>
</reference>
<evidence type="ECO:0000256" key="1">
    <source>
        <dbReference type="SAM" id="MobiDB-lite"/>
    </source>
</evidence>
<accession>A0A481VVT8</accession>
<dbReference type="Proteomes" id="UP000292772">
    <property type="component" value="Segment"/>
</dbReference>